<evidence type="ECO:0000256" key="1">
    <source>
        <dbReference type="ARBA" id="ARBA00000316"/>
    </source>
</evidence>
<proteinExistence type="inferred from homology"/>
<dbReference type="FunFam" id="2.40.37.10:FF:000002">
    <property type="entry name" value="Alanine racemase"/>
    <property type="match status" value="1"/>
</dbReference>
<dbReference type="Pfam" id="PF00842">
    <property type="entry name" value="Ala_racemase_C"/>
    <property type="match status" value="1"/>
</dbReference>
<dbReference type="InterPro" id="IPR011079">
    <property type="entry name" value="Ala_racemase_C"/>
</dbReference>
<evidence type="ECO:0000256" key="2">
    <source>
        <dbReference type="ARBA" id="ARBA00001933"/>
    </source>
</evidence>
<comment type="similarity">
    <text evidence="4">Belongs to the alanine racemase family.</text>
</comment>
<dbReference type="GO" id="GO:0008784">
    <property type="term" value="F:alanine racemase activity"/>
    <property type="evidence" value="ECO:0007669"/>
    <property type="project" value="UniProtKB-EC"/>
</dbReference>
<comment type="pathway">
    <text evidence="3">Cell wall biogenesis; peptidoglycan biosynthesis.</text>
</comment>
<organism evidence="10">
    <name type="scientific">hydrothermal vent metagenome</name>
    <dbReference type="NCBI Taxonomy" id="652676"/>
    <lineage>
        <taxon>unclassified sequences</taxon>
        <taxon>metagenomes</taxon>
        <taxon>ecological metagenomes</taxon>
    </lineage>
</organism>
<keyword evidence="7 10" id="KW-0413">Isomerase</keyword>
<dbReference type="HAMAP" id="MF_01201">
    <property type="entry name" value="Ala_racemase"/>
    <property type="match status" value="1"/>
</dbReference>
<comment type="cofactor">
    <cofactor evidence="2">
        <name>pyridoxal 5'-phosphate</name>
        <dbReference type="ChEBI" id="CHEBI:597326"/>
    </cofactor>
</comment>
<evidence type="ECO:0000256" key="4">
    <source>
        <dbReference type="ARBA" id="ARBA00007880"/>
    </source>
</evidence>
<dbReference type="GO" id="GO:0030170">
    <property type="term" value="F:pyridoxal phosphate binding"/>
    <property type="evidence" value="ECO:0007669"/>
    <property type="project" value="TreeGrafter"/>
</dbReference>
<dbReference type="NCBIfam" id="TIGR00492">
    <property type="entry name" value="alr"/>
    <property type="match status" value="1"/>
</dbReference>
<dbReference type="PRINTS" id="PR00992">
    <property type="entry name" value="ALARACEMASE"/>
</dbReference>
<dbReference type="PANTHER" id="PTHR30511">
    <property type="entry name" value="ALANINE RACEMASE"/>
    <property type="match status" value="1"/>
</dbReference>
<dbReference type="FunFam" id="3.20.20.10:FF:000002">
    <property type="entry name" value="Alanine racemase"/>
    <property type="match status" value="1"/>
</dbReference>
<evidence type="ECO:0000256" key="5">
    <source>
        <dbReference type="ARBA" id="ARBA00013089"/>
    </source>
</evidence>
<evidence type="ECO:0000256" key="6">
    <source>
        <dbReference type="ARBA" id="ARBA00022898"/>
    </source>
</evidence>
<dbReference type="InterPro" id="IPR009006">
    <property type="entry name" value="Ala_racemase/Decarboxylase_C"/>
</dbReference>
<dbReference type="GO" id="GO:0005829">
    <property type="term" value="C:cytosol"/>
    <property type="evidence" value="ECO:0007669"/>
    <property type="project" value="TreeGrafter"/>
</dbReference>
<evidence type="ECO:0000259" key="9">
    <source>
        <dbReference type="SMART" id="SM01005"/>
    </source>
</evidence>
<dbReference type="SUPFAM" id="SSF51419">
    <property type="entry name" value="PLP-binding barrel"/>
    <property type="match status" value="1"/>
</dbReference>
<dbReference type="EMBL" id="UOFL01000043">
    <property type="protein sequence ID" value="VAW73396.1"/>
    <property type="molecule type" value="Genomic_DNA"/>
</dbReference>
<dbReference type="Gene3D" id="3.20.20.10">
    <property type="entry name" value="Alanine racemase"/>
    <property type="match status" value="1"/>
</dbReference>
<evidence type="ECO:0000256" key="8">
    <source>
        <dbReference type="ARBA" id="ARBA00037912"/>
    </source>
</evidence>
<reference evidence="10" key="1">
    <citation type="submission" date="2018-06" db="EMBL/GenBank/DDBJ databases">
        <authorList>
            <person name="Zhirakovskaya E."/>
        </authorList>
    </citation>
    <scope>NUCLEOTIDE SEQUENCE</scope>
</reference>
<dbReference type="GO" id="GO:0030632">
    <property type="term" value="P:D-alanine biosynthetic process"/>
    <property type="evidence" value="ECO:0007669"/>
    <property type="project" value="TreeGrafter"/>
</dbReference>
<dbReference type="InterPro" id="IPR020622">
    <property type="entry name" value="Ala_racemase_pyridoxalP-BS"/>
</dbReference>
<dbReference type="AlphaFoldDB" id="A0A3B0YYB3"/>
<protein>
    <recommendedName>
        <fullName evidence="5">alanine racemase</fullName>
        <ecNumber evidence="5">5.1.1.1</ecNumber>
    </recommendedName>
</protein>
<comment type="catalytic activity">
    <reaction evidence="1">
        <text>L-alanine = D-alanine</text>
        <dbReference type="Rhea" id="RHEA:20249"/>
        <dbReference type="ChEBI" id="CHEBI:57416"/>
        <dbReference type="ChEBI" id="CHEBI:57972"/>
        <dbReference type="EC" id="5.1.1.1"/>
    </reaction>
</comment>
<accession>A0A3B0YYB3</accession>
<gene>
    <name evidence="10" type="ORF">MNBD_GAMMA12-3347</name>
</gene>
<sequence length="364" mass="39848">MSRPTRATIDLSAFRYNLQHARKLASASKLLAVVKANGYGHGILNAAQGLKQADGYAVACLEEARQLREAGYSHTILLLEGVFQHQELAAVNQLSLEIVVHNSRQIEWLENTTLQSPIRVWLKIDSGMHRLGIQANQFDEFYLRLQACVNVDNTIVLMTHLASADDRQNSATEQQLNDFQSIIEGIDAPESIANSAALISLPDTHKTWARPGIMLYGASPFASSRDWHDDLKPVMTLRSQLIAIKNCQSGDKVGYSGSWTCPEDMSVGVVAIGYGDGYPRHANSDTPVLINGVTTRLLGRVSMDMITVDLRTVSDAAVGDEVILWGEGLPVELVAESLGTISYELLCQVTQRVPMDVIESMAST</sequence>
<name>A0A3B0YYB3_9ZZZZ</name>
<evidence type="ECO:0000256" key="3">
    <source>
        <dbReference type="ARBA" id="ARBA00004752"/>
    </source>
</evidence>
<dbReference type="Gene3D" id="2.40.37.10">
    <property type="entry name" value="Lyase, Ornithine Decarboxylase, Chain A, domain 1"/>
    <property type="match status" value="1"/>
</dbReference>
<feature type="domain" description="Alanine racemase C-terminal" evidence="9">
    <location>
        <begin position="234"/>
        <end position="358"/>
    </location>
</feature>
<dbReference type="EC" id="5.1.1.1" evidence="5"/>
<dbReference type="InterPro" id="IPR029066">
    <property type="entry name" value="PLP-binding_barrel"/>
</dbReference>
<dbReference type="InterPro" id="IPR001608">
    <property type="entry name" value="Ala_racemase_N"/>
</dbReference>
<dbReference type="CDD" id="cd06827">
    <property type="entry name" value="PLPDE_III_AR_proteobact"/>
    <property type="match status" value="1"/>
</dbReference>
<evidence type="ECO:0000313" key="10">
    <source>
        <dbReference type="EMBL" id="VAW73396.1"/>
    </source>
</evidence>
<dbReference type="SUPFAM" id="SSF50621">
    <property type="entry name" value="Alanine racemase C-terminal domain-like"/>
    <property type="match status" value="1"/>
</dbReference>
<dbReference type="PROSITE" id="PS00395">
    <property type="entry name" value="ALANINE_RACEMASE"/>
    <property type="match status" value="1"/>
</dbReference>
<keyword evidence="6" id="KW-0663">Pyridoxal phosphate</keyword>
<dbReference type="SMART" id="SM01005">
    <property type="entry name" value="Ala_racemase_C"/>
    <property type="match status" value="1"/>
</dbReference>
<evidence type="ECO:0000256" key="7">
    <source>
        <dbReference type="ARBA" id="ARBA00023235"/>
    </source>
</evidence>
<comment type="pathway">
    <text evidence="8">Amino-acid biosynthesis; D-alanine biosynthesis; D-alanine from L-alanine: step 1/1.</text>
</comment>
<dbReference type="InterPro" id="IPR000821">
    <property type="entry name" value="Ala_racemase"/>
</dbReference>
<dbReference type="PANTHER" id="PTHR30511:SF4">
    <property type="entry name" value="ALANINE RACEMASE, BIOSYNTHETIC"/>
    <property type="match status" value="1"/>
</dbReference>
<dbReference type="Pfam" id="PF01168">
    <property type="entry name" value="Ala_racemase_N"/>
    <property type="match status" value="1"/>
</dbReference>